<feature type="compositionally biased region" description="Polar residues" evidence="1">
    <location>
        <begin position="13"/>
        <end position="40"/>
    </location>
</feature>
<keyword evidence="3" id="KW-1185">Reference proteome</keyword>
<reference evidence="2" key="1">
    <citation type="submission" date="2023-06" db="EMBL/GenBank/DDBJ databases">
        <title>Black Yeasts Isolated from many extreme environments.</title>
        <authorList>
            <person name="Coleine C."/>
            <person name="Stajich J.E."/>
            <person name="Selbmann L."/>
        </authorList>
    </citation>
    <scope>NUCLEOTIDE SEQUENCE</scope>
    <source>
        <strain evidence="2">CCFEE 5200</strain>
    </source>
</reference>
<dbReference type="Proteomes" id="UP001175353">
    <property type="component" value="Unassembled WGS sequence"/>
</dbReference>
<evidence type="ECO:0008006" key="4">
    <source>
        <dbReference type="Google" id="ProtNLM"/>
    </source>
</evidence>
<dbReference type="AlphaFoldDB" id="A0AAN6QYT6"/>
<dbReference type="EMBL" id="JAUJLE010000027">
    <property type="protein sequence ID" value="KAK1003643.1"/>
    <property type="molecule type" value="Genomic_DNA"/>
</dbReference>
<evidence type="ECO:0000313" key="2">
    <source>
        <dbReference type="EMBL" id="KAK1003643.1"/>
    </source>
</evidence>
<feature type="region of interest" description="Disordered" evidence="1">
    <location>
        <begin position="69"/>
        <end position="95"/>
    </location>
</feature>
<proteinExistence type="predicted"/>
<protein>
    <recommendedName>
        <fullName evidence="4">F-box domain-containing protein</fullName>
    </recommendedName>
</protein>
<feature type="compositionally biased region" description="Polar residues" evidence="1">
    <location>
        <begin position="80"/>
        <end position="95"/>
    </location>
</feature>
<feature type="region of interest" description="Disordered" evidence="1">
    <location>
        <begin position="1"/>
        <end position="50"/>
    </location>
</feature>
<comment type="caution">
    <text evidence="2">The sequence shown here is derived from an EMBL/GenBank/DDBJ whole genome shotgun (WGS) entry which is preliminary data.</text>
</comment>
<evidence type="ECO:0000256" key="1">
    <source>
        <dbReference type="SAM" id="MobiDB-lite"/>
    </source>
</evidence>
<name>A0AAN6QYT6_9PEZI</name>
<organism evidence="2 3">
    <name type="scientific">Friedmanniomyces endolithicus</name>
    <dbReference type="NCBI Taxonomy" id="329885"/>
    <lineage>
        <taxon>Eukaryota</taxon>
        <taxon>Fungi</taxon>
        <taxon>Dikarya</taxon>
        <taxon>Ascomycota</taxon>
        <taxon>Pezizomycotina</taxon>
        <taxon>Dothideomycetes</taxon>
        <taxon>Dothideomycetidae</taxon>
        <taxon>Mycosphaerellales</taxon>
        <taxon>Teratosphaeriaceae</taxon>
        <taxon>Friedmanniomyces</taxon>
    </lineage>
</organism>
<accession>A0AAN6QYT6</accession>
<sequence length="302" mass="33993">MSPMHSSALEAPQKTTTHGSSATLPESSAQTGMSESSSIDSRPMESVSPERQAALVPLHYTPRAVEETLPESFARPASLGPSSTGTESTLPASPQHQSALMRLPEEILLNIFSMAIPRSLTELGTLGEGYPRTEIAYRDAEFFRYSRDTAISRRLHIVANEALFRTYTHDVRLYYSNYEDPSVRYNCDTSALQPRRAEVERLTLYITGNGSVALKMGVRDLPGLLGTYPRLRKVDIFIETFGYFANIADLEELLREQIEAWKRSMLAEKRVKLRVEFECHNHRVVWEGMGERRVVDLSGHVK</sequence>
<gene>
    <name evidence="2" type="ORF">LTR91_004644</name>
</gene>
<evidence type="ECO:0000313" key="3">
    <source>
        <dbReference type="Proteomes" id="UP001175353"/>
    </source>
</evidence>